<sequence length="430" mass="47237">MNPALDSMQESQHLPAAQKLGQTSQPAQTSGRSTTEKDQAPTTFPLLKVSPPIPVGRLAGRFKVQLWRASPDHKLNLIVGPSSQSDVVVMVDASHLGIYQGDEVLSINGVSVQSFRHFAELLESCGQNIEIQFYHKEPPIATLVHEDDLIEMCCGPTLCVPQTMPVWCDYFYNPPEPRCRAESWTQREVLSASVAETSSEGSTIQLEMRRTSMKQPFGLPLGVLSLPAEPSEPSNVASEDALLTTPKCQQLCVTESFCSDREVVDAEIGHLREDEEEVSQSNAASIIGSRGPVVVLQAVPLLGLHAGDELLRINGEEISDLYSCKAALKTAIHLSLEFRRPETVPSSFCTTEVGSPALIMKTSRRSDDWNSATSTKDCSREVPEESWYQNLLLKLTCTDVSRQAVDSSPMLEVSTHRSFDPNDLRDAVMI</sequence>
<proteinExistence type="predicted"/>
<comment type="caution">
    <text evidence="2">The sequence shown here is derived from an EMBL/GenBank/DDBJ whole genome shotgun (WGS) entry which is preliminary data.</text>
</comment>
<evidence type="ECO:0000313" key="2">
    <source>
        <dbReference type="EMBL" id="OLP85389.1"/>
    </source>
</evidence>
<gene>
    <name evidence="2" type="ORF">AK812_SmicGene33636</name>
</gene>
<dbReference type="OrthoDB" id="10041077at2759"/>
<evidence type="ECO:0008006" key="4">
    <source>
        <dbReference type="Google" id="ProtNLM"/>
    </source>
</evidence>
<evidence type="ECO:0000256" key="1">
    <source>
        <dbReference type="SAM" id="MobiDB-lite"/>
    </source>
</evidence>
<protein>
    <recommendedName>
        <fullName evidence="4">PDZ domain-containing protein</fullName>
    </recommendedName>
</protein>
<reference evidence="2 3" key="1">
    <citation type="submission" date="2016-02" db="EMBL/GenBank/DDBJ databases">
        <title>Genome analysis of coral dinoflagellate symbionts highlights evolutionary adaptations to a symbiotic lifestyle.</title>
        <authorList>
            <person name="Aranda M."/>
            <person name="Li Y."/>
            <person name="Liew Y.J."/>
            <person name="Baumgarten S."/>
            <person name="Simakov O."/>
            <person name="Wilson M."/>
            <person name="Piel J."/>
            <person name="Ashoor H."/>
            <person name="Bougouffa S."/>
            <person name="Bajic V.B."/>
            <person name="Ryu T."/>
            <person name="Ravasi T."/>
            <person name="Bayer T."/>
            <person name="Micklem G."/>
            <person name="Kim H."/>
            <person name="Bhak J."/>
            <person name="Lajeunesse T.C."/>
            <person name="Voolstra C.R."/>
        </authorList>
    </citation>
    <scope>NUCLEOTIDE SEQUENCE [LARGE SCALE GENOMIC DNA]</scope>
    <source>
        <strain evidence="2 3">CCMP2467</strain>
    </source>
</reference>
<dbReference type="Proteomes" id="UP000186817">
    <property type="component" value="Unassembled WGS sequence"/>
</dbReference>
<feature type="region of interest" description="Disordered" evidence="1">
    <location>
        <begin position="1"/>
        <end position="48"/>
    </location>
</feature>
<accession>A0A1Q9CR34</accession>
<evidence type="ECO:0000313" key="3">
    <source>
        <dbReference type="Proteomes" id="UP000186817"/>
    </source>
</evidence>
<dbReference type="InterPro" id="IPR036034">
    <property type="entry name" value="PDZ_sf"/>
</dbReference>
<dbReference type="SUPFAM" id="SSF50156">
    <property type="entry name" value="PDZ domain-like"/>
    <property type="match status" value="1"/>
</dbReference>
<organism evidence="2 3">
    <name type="scientific">Symbiodinium microadriaticum</name>
    <name type="common">Dinoflagellate</name>
    <name type="synonym">Zooxanthella microadriatica</name>
    <dbReference type="NCBI Taxonomy" id="2951"/>
    <lineage>
        <taxon>Eukaryota</taxon>
        <taxon>Sar</taxon>
        <taxon>Alveolata</taxon>
        <taxon>Dinophyceae</taxon>
        <taxon>Suessiales</taxon>
        <taxon>Symbiodiniaceae</taxon>
        <taxon>Symbiodinium</taxon>
    </lineage>
</organism>
<keyword evidence="3" id="KW-1185">Reference proteome</keyword>
<dbReference type="AlphaFoldDB" id="A0A1Q9CR34"/>
<dbReference type="EMBL" id="LSRX01000980">
    <property type="protein sequence ID" value="OLP85389.1"/>
    <property type="molecule type" value="Genomic_DNA"/>
</dbReference>
<name>A0A1Q9CR34_SYMMI</name>
<feature type="compositionally biased region" description="Polar residues" evidence="1">
    <location>
        <begin position="20"/>
        <end position="33"/>
    </location>
</feature>